<evidence type="ECO:0000313" key="3">
    <source>
        <dbReference type="Proteomes" id="UP000317243"/>
    </source>
</evidence>
<dbReference type="InterPro" id="IPR052935">
    <property type="entry name" value="Mg2+_PAP"/>
</dbReference>
<dbReference type="PANTHER" id="PTHR28208">
    <property type="entry name" value="PHOSPHATIDATE PHOSPHATASE APP1"/>
    <property type="match status" value="1"/>
</dbReference>
<evidence type="ECO:0000259" key="1">
    <source>
        <dbReference type="Pfam" id="PF09949"/>
    </source>
</evidence>
<dbReference type="OrthoDB" id="9789875at2"/>
<dbReference type="SUPFAM" id="SSF56784">
    <property type="entry name" value="HAD-like"/>
    <property type="match status" value="1"/>
</dbReference>
<dbReference type="RefSeq" id="WP_146507944.1">
    <property type="nucleotide sequence ID" value="NZ_SIHI01000001.1"/>
</dbReference>
<dbReference type="Pfam" id="PF09949">
    <property type="entry name" value="APP1_cat"/>
    <property type="match status" value="1"/>
</dbReference>
<keyword evidence="3" id="KW-1185">Reference proteome</keyword>
<dbReference type="PANTHER" id="PTHR28208:SF3">
    <property type="entry name" value="PHOSPHATIDATE PHOSPHATASE APP1"/>
    <property type="match status" value="1"/>
</dbReference>
<accession>A0A5C5X6Y0</accession>
<sequence length="364" mass="41783">MAESIPVNSLPGIQERSVRARESVVFFRSYAFYSPAGKCWHLEIHGKIYAPTRRHIRKTVLLHLFKRVVKPEKDAQIHRLFRDRADLFLNVSKANISVPIAIAEQAFVLPKSSPDGHFRTTVTVPQTELEPSIQVDQFGRRFVQLCVHLPEDDDRFFAGEVELISPEGVSVISDIDDTIKVTNVADRRELLANTFTREFQAVPGMPETYQRLASLGTSFHYVSSSPWPLYDPLVSWLDKDAFPTGSLHLRNVRLSELRKNWKRQAAYESKRKTIETLLRSFSARQFVLCGDSGERDAELYAEIAERFRDQVSHVAIRYLSDGYHRYSRAEIAARFSNLSSDRWSIFESPEELDWTSFIGQRSAS</sequence>
<dbReference type="EMBL" id="SIHI01000001">
    <property type="protein sequence ID" value="TWT57905.1"/>
    <property type="molecule type" value="Genomic_DNA"/>
</dbReference>
<dbReference type="AlphaFoldDB" id="A0A5C5X6Y0"/>
<proteinExistence type="predicted"/>
<protein>
    <recommendedName>
        <fullName evidence="1">Phosphatidate phosphatase APP1 catalytic domain-containing protein</fullName>
    </recommendedName>
</protein>
<dbReference type="InterPro" id="IPR019236">
    <property type="entry name" value="APP1_cat"/>
</dbReference>
<dbReference type="Proteomes" id="UP000317243">
    <property type="component" value="Unassembled WGS sequence"/>
</dbReference>
<name>A0A5C5X6Y0_9PLAN</name>
<evidence type="ECO:0000313" key="2">
    <source>
        <dbReference type="EMBL" id="TWT57905.1"/>
    </source>
</evidence>
<dbReference type="GO" id="GO:0008195">
    <property type="term" value="F:phosphatidate phosphatase activity"/>
    <property type="evidence" value="ECO:0007669"/>
    <property type="project" value="InterPro"/>
</dbReference>
<feature type="domain" description="Phosphatidate phosphatase APP1 catalytic" evidence="1">
    <location>
        <begin position="169"/>
        <end position="317"/>
    </location>
</feature>
<dbReference type="InterPro" id="IPR036412">
    <property type="entry name" value="HAD-like_sf"/>
</dbReference>
<gene>
    <name evidence="2" type="ORF">KOR42_12720</name>
</gene>
<comment type="caution">
    <text evidence="2">The sequence shown here is derived from an EMBL/GenBank/DDBJ whole genome shotgun (WGS) entry which is preliminary data.</text>
</comment>
<organism evidence="2 3">
    <name type="scientific">Thalassoglobus neptunius</name>
    <dbReference type="NCBI Taxonomy" id="1938619"/>
    <lineage>
        <taxon>Bacteria</taxon>
        <taxon>Pseudomonadati</taxon>
        <taxon>Planctomycetota</taxon>
        <taxon>Planctomycetia</taxon>
        <taxon>Planctomycetales</taxon>
        <taxon>Planctomycetaceae</taxon>
        <taxon>Thalassoglobus</taxon>
    </lineage>
</organism>
<reference evidence="2 3" key="1">
    <citation type="submission" date="2019-02" db="EMBL/GenBank/DDBJ databases">
        <title>Deep-cultivation of Planctomycetes and their phenomic and genomic characterization uncovers novel biology.</title>
        <authorList>
            <person name="Wiegand S."/>
            <person name="Jogler M."/>
            <person name="Boedeker C."/>
            <person name="Pinto D."/>
            <person name="Vollmers J."/>
            <person name="Rivas-Marin E."/>
            <person name="Kohn T."/>
            <person name="Peeters S.H."/>
            <person name="Heuer A."/>
            <person name="Rast P."/>
            <person name="Oberbeckmann S."/>
            <person name="Bunk B."/>
            <person name="Jeske O."/>
            <person name="Meyerdierks A."/>
            <person name="Storesund J.E."/>
            <person name="Kallscheuer N."/>
            <person name="Luecker S."/>
            <person name="Lage O.M."/>
            <person name="Pohl T."/>
            <person name="Merkel B.J."/>
            <person name="Hornburger P."/>
            <person name="Mueller R.-W."/>
            <person name="Bruemmer F."/>
            <person name="Labrenz M."/>
            <person name="Spormann A.M."/>
            <person name="Op Den Camp H."/>
            <person name="Overmann J."/>
            <person name="Amann R."/>
            <person name="Jetten M.S.M."/>
            <person name="Mascher T."/>
            <person name="Medema M.H."/>
            <person name="Devos D.P."/>
            <person name="Kaster A.-K."/>
            <person name="Ovreas L."/>
            <person name="Rohde M."/>
            <person name="Galperin M.Y."/>
            <person name="Jogler C."/>
        </authorList>
    </citation>
    <scope>NUCLEOTIDE SEQUENCE [LARGE SCALE GENOMIC DNA]</scope>
    <source>
        <strain evidence="2 3">KOR42</strain>
    </source>
</reference>